<protein>
    <submittedName>
        <fullName evidence="3">DUF2807 domain-containing protein</fullName>
    </submittedName>
</protein>
<feature type="chain" id="PRO_5045092679" evidence="1">
    <location>
        <begin position="19"/>
        <end position="257"/>
    </location>
</feature>
<proteinExistence type="predicted"/>
<feature type="signal peptide" evidence="1">
    <location>
        <begin position="1"/>
        <end position="18"/>
    </location>
</feature>
<sequence>MKKLLLLLILTISLAASAVILKGKDIANTKEKTETKTFNLGSFNSVKTSQAIEVEIVKSDEEKAVATSTHLSELNIEVKNKILYIQYKPNISLQNVDTKVIVYAKDLVKAEAENASTIKVKSIFNNAEQTFESRTAGKIFADSKSAIVNIEITNAGQFSGKIVTKNLNVDANSASNIKLSGSADNAEFNVKSASSLDAKNMSIKTVKANAASTSNISLSVSKELTASASSLSKIRYKTLSGIKFSANRSSGGTIDSF</sequence>
<dbReference type="Proteomes" id="UP001073122">
    <property type="component" value="Unassembled WGS sequence"/>
</dbReference>
<organism evidence="3 4">
    <name type="scientific">Chryseobacterium formosus</name>
    <dbReference type="NCBI Taxonomy" id="1537363"/>
    <lineage>
        <taxon>Bacteria</taxon>
        <taxon>Pseudomonadati</taxon>
        <taxon>Bacteroidota</taxon>
        <taxon>Flavobacteriia</taxon>
        <taxon>Flavobacteriales</taxon>
        <taxon>Weeksellaceae</taxon>
        <taxon>Chryseobacterium group</taxon>
        <taxon>Chryseobacterium</taxon>
    </lineage>
</organism>
<dbReference type="InterPro" id="IPR021255">
    <property type="entry name" value="DUF2807"/>
</dbReference>
<comment type="caution">
    <text evidence="3">The sequence shown here is derived from an EMBL/GenBank/DDBJ whole genome shotgun (WGS) entry which is preliminary data.</text>
</comment>
<evidence type="ECO:0000313" key="3">
    <source>
        <dbReference type="EMBL" id="MCX8525620.1"/>
    </source>
</evidence>
<accession>A0ABT3XVB9</accession>
<dbReference type="Pfam" id="PF10988">
    <property type="entry name" value="DUF2807"/>
    <property type="match status" value="1"/>
</dbReference>
<keyword evidence="1" id="KW-0732">Signal</keyword>
<dbReference type="RefSeq" id="WP_267266876.1">
    <property type="nucleotide sequence ID" value="NZ_JAOVZW010000021.1"/>
</dbReference>
<dbReference type="EMBL" id="JAOVZW010000021">
    <property type="protein sequence ID" value="MCX8525620.1"/>
    <property type="molecule type" value="Genomic_DNA"/>
</dbReference>
<dbReference type="Gene3D" id="2.160.20.120">
    <property type="match status" value="1"/>
</dbReference>
<evidence type="ECO:0000259" key="2">
    <source>
        <dbReference type="Pfam" id="PF10988"/>
    </source>
</evidence>
<evidence type="ECO:0000256" key="1">
    <source>
        <dbReference type="SAM" id="SignalP"/>
    </source>
</evidence>
<evidence type="ECO:0000313" key="4">
    <source>
        <dbReference type="Proteomes" id="UP001073122"/>
    </source>
</evidence>
<gene>
    <name evidence="3" type="ORF">OF897_17030</name>
</gene>
<name>A0ABT3XVB9_9FLAO</name>
<feature type="domain" description="Putative auto-transporter adhesin head GIN" evidence="2">
    <location>
        <begin position="43"/>
        <end position="237"/>
    </location>
</feature>
<reference evidence="3" key="1">
    <citation type="submission" date="2022-10" db="EMBL/GenBank/DDBJ databases">
        <title>Chryseobacterium sp. nov., a novel bacterial species.</title>
        <authorList>
            <person name="Cao Y."/>
        </authorList>
    </citation>
    <scope>NUCLEOTIDE SEQUENCE</scope>
    <source>
        <strain evidence="3">CCTCC AB2015118</strain>
    </source>
</reference>
<keyword evidence="4" id="KW-1185">Reference proteome</keyword>